<dbReference type="Pfam" id="PF00849">
    <property type="entry name" value="PseudoU_synth_2"/>
    <property type="match status" value="1"/>
</dbReference>
<dbReference type="OrthoDB" id="9807829at2"/>
<dbReference type="PANTHER" id="PTHR21600">
    <property type="entry name" value="MITOCHONDRIAL RNA PSEUDOURIDINE SYNTHASE"/>
    <property type="match status" value="1"/>
</dbReference>
<organism evidence="2 3">
    <name type="scientific">Pseudomonas mangiferae</name>
    <dbReference type="NCBI Taxonomy" id="2593654"/>
    <lineage>
        <taxon>Bacteria</taxon>
        <taxon>Pseudomonadati</taxon>
        <taxon>Pseudomonadota</taxon>
        <taxon>Gammaproteobacteria</taxon>
        <taxon>Pseudomonadales</taxon>
        <taxon>Pseudomonadaceae</taxon>
        <taxon>Pseudomonas</taxon>
    </lineage>
</organism>
<dbReference type="GO" id="GO:0140098">
    <property type="term" value="F:catalytic activity, acting on RNA"/>
    <property type="evidence" value="ECO:0007669"/>
    <property type="project" value="UniProtKB-ARBA"/>
</dbReference>
<dbReference type="InterPro" id="IPR020103">
    <property type="entry name" value="PsdUridine_synth_cat_dom_sf"/>
</dbReference>
<protein>
    <submittedName>
        <fullName evidence="2">Pseudouridine synthase</fullName>
    </submittedName>
</protein>
<sequence>MPERPVPTLPAGASTVHLPVGDWPTLLEGLCARFPTVSRARWLDRFARGRVLDAEGQPLAATQPYRVGQRVHYFREVEAETPIPFEETVLHQDAHLLVVDKPHFLPVMPSGAYVEQTLLARLMKRLDNPHLVPIHRIDRLTAGLVLFSVDPATRDAYQALFRQRRIHKTYEALAPALPQLQFPYLHRSRLEPGEPFFRMREGVGGEPNSETRIEVLARHAQHWHYQLEPVTGRKHQLRVHMAGLGAPILGDPFYPVLLERAQRETDDYRRPLQLLARRLVFDDPLNGQRRCFDSRLALHLDD</sequence>
<evidence type="ECO:0000313" key="2">
    <source>
        <dbReference type="EMBL" id="TRX75145.1"/>
    </source>
</evidence>
<dbReference type="GO" id="GO:0003723">
    <property type="term" value="F:RNA binding"/>
    <property type="evidence" value="ECO:0007669"/>
    <property type="project" value="InterPro"/>
</dbReference>
<dbReference type="Gene3D" id="3.30.2350.10">
    <property type="entry name" value="Pseudouridine synthase"/>
    <property type="match status" value="1"/>
</dbReference>
<accession>A0A553H062</accession>
<dbReference type="PROSITE" id="PS01129">
    <property type="entry name" value="PSI_RLU"/>
    <property type="match status" value="1"/>
</dbReference>
<dbReference type="InterPro" id="IPR006145">
    <property type="entry name" value="PsdUridine_synth_RsuA/RluA"/>
</dbReference>
<gene>
    <name evidence="2" type="ORF">FM069_08575</name>
</gene>
<dbReference type="Proteomes" id="UP000315235">
    <property type="component" value="Unassembled WGS sequence"/>
</dbReference>
<proteinExistence type="predicted"/>
<dbReference type="CDD" id="cd02558">
    <property type="entry name" value="PSRA_1"/>
    <property type="match status" value="1"/>
</dbReference>
<feature type="domain" description="Pseudouridine synthase RsuA/RluA-like" evidence="1">
    <location>
        <begin position="95"/>
        <end position="242"/>
    </location>
</feature>
<dbReference type="GO" id="GO:0009982">
    <property type="term" value="F:pseudouridine synthase activity"/>
    <property type="evidence" value="ECO:0007669"/>
    <property type="project" value="InterPro"/>
</dbReference>
<dbReference type="InterPro" id="IPR050188">
    <property type="entry name" value="RluA_PseudoU_synthase"/>
</dbReference>
<dbReference type="RefSeq" id="WP_143487881.1">
    <property type="nucleotide sequence ID" value="NZ_VJOY01000005.1"/>
</dbReference>
<dbReference type="GO" id="GO:0000455">
    <property type="term" value="P:enzyme-directed rRNA pseudouridine synthesis"/>
    <property type="evidence" value="ECO:0007669"/>
    <property type="project" value="TreeGrafter"/>
</dbReference>
<evidence type="ECO:0000313" key="3">
    <source>
        <dbReference type="Proteomes" id="UP000315235"/>
    </source>
</evidence>
<keyword evidence="3" id="KW-1185">Reference proteome</keyword>
<dbReference type="AlphaFoldDB" id="A0A553H062"/>
<reference evidence="2 3" key="1">
    <citation type="submission" date="2019-07" db="EMBL/GenBank/DDBJ databases">
        <title>Pseudomonas mangiferae sp. nov., isolated from bark of mango tree in Thailand.</title>
        <authorList>
            <person name="Srisuk N."/>
            <person name="Anurat P."/>
        </authorList>
    </citation>
    <scope>NUCLEOTIDE SEQUENCE [LARGE SCALE GENOMIC DNA]</scope>
    <source>
        <strain evidence="2 3">DMKU_BBB3-04</strain>
    </source>
</reference>
<dbReference type="SUPFAM" id="SSF55120">
    <property type="entry name" value="Pseudouridine synthase"/>
    <property type="match status" value="1"/>
</dbReference>
<dbReference type="InterPro" id="IPR006224">
    <property type="entry name" value="PsdUridine_synth_RluA-like_CS"/>
</dbReference>
<comment type="caution">
    <text evidence="2">The sequence shown here is derived from an EMBL/GenBank/DDBJ whole genome shotgun (WGS) entry which is preliminary data.</text>
</comment>
<dbReference type="EMBL" id="VJOY01000005">
    <property type="protein sequence ID" value="TRX75145.1"/>
    <property type="molecule type" value="Genomic_DNA"/>
</dbReference>
<name>A0A553H062_9PSED</name>
<evidence type="ECO:0000259" key="1">
    <source>
        <dbReference type="Pfam" id="PF00849"/>
    </source>
</evidence>
<dbReference type="PANTHER" id="PTHR21600:SF84">
    <property type="entry name" value="PSEUDOURIDINE SYNTHASE RSUA_RLUA-LIKE DOMAIN-CONTAINING PROTEIN"/>
    <property type="match status" value="1"/>
</dbReference>